<name>A0A4Y8RPW9_9HYPH</name>
<evidence type="ECO:0000313" key="3">
    <source>
        <dbReference type="Proteomes" id="UP000298179"/>
    </source>
</evidence>
<dbReference type="Gene3D" id="1.10.10.10">
    <property type="entry name" value="Winged helix-like DNA-binding domain superfamily/Winged helix DNA-binding domain"/>
    <property type="match status" value="1"/>
</dbReference>
<dbReference type="InterPro" id="IPR036388">
    <property type="entry name" value="WH-like_DNA-bd_sf"/>
</dbReference>
<dbReference type="Pfam" id="PF03861">
    <property type="entry name" value="ANTAR"/>
    <property type="match status" value="1"/>
</dbReference>
<dbReference type="RefSeq" id="WP_134760993.1">
    <property type="nucleotide sequence ID" value="NZ_SOZD01000002.1"/>
</dbReference>
<organism evidence="2 3">
    <name type="scientific">Jiella endophytica</name>
    <dbReference type="NCBI Taxonomy" id="2558362"/>
    <lineage>
        <taxon>Bacteria</taxon>
        <taxon>Pseudomonadati</taxon>
        <taxon>Pseudomonadota</taxon>
        <taxon>Alphaproteobacteria</taxon>
        <taxon>Hyphomicrobiales</taxon>
        <taxon>Aurantimonadaceae</taxon>
        <taxon>Jiella</taxon>
    </lineage>
</organism>
<protein>
    <submittedName>
        <fullName evidence="2">Transcriptional antiterminator</fullName>
    </submittedName>
</protein>
<dbReference type="OrthoDB" id="6159164at2"/>
<dbReference type="EMBL" id="SOZD01000002">
    <property type="protein sequence ID" value="TFF24824.1"/>
    <property type="molecule type" value="Genomic_DNA"/>
</dbReference>
<comment type="caution">
    <text evidence="2">The sequence shown here is derived from an EMBL/GenBank/DDBJ whole genome shotgun (WGS) entry which is preliminary data.</text>
</comment>
<dbReference type="AlphaFoldDB" id="A0A4Y8RPW9"/>
<keyword evidence="3" id="KW-1185">Reference proteome</keyword>
<dbReference type="InterPro" id="IPR005561">
    <property type="entry name" value="ANTAR"/>
</dbReference>
<accession>A0A4Y8RPW9</accession>
<feature type="domain" description="ANTAR" evidence="1">
    <location>
        <begin position="125"/>
        <end position="186"/>
    </location>
</feature>
<dbReference type="SUPFAM" id="SSF52172">
    <property type="entry name" value="CheY-like"/>
    <property type="match status" value="1"/>
</dbReference>
<dbReference type="InterPro" id="IPR011006">
    <property type="entry name" value="CheY-like_superfamily"/>
</dbReference>
<evidence type="ECO:0000313" key="2">
    <source>
        <dbReference type="EMBL" id="TFF24824.1"/>
    </source>
</evidence>
<evidence type="ECO:0000259" key="1">
    <source>
        <dbReference type="PROSITE" id="PS50921"/>
    </source>
</evidence>
<gene>
    <name evidence="2" type="ORF">E3C22_05350</name>
</gene>
<sequence length="197" mass="21418">MSGFKRLELAGWQAVILHRPHPSVDALMRQLAMLHIDARLVWPQLDEADAGADVVFFDADSGHDGQFPWTAGLAPMPMIALVGTEAPGRIEWALSQGSTAHLLKPIGSSGAYSALLVAAHSHGVVRRKSDDIRHLEDRLQQRPAVVGAVLRLMQGGERDEAAAMKTLRSIAMTWRMTIEEAAETICRDDAPASRRGA</sequence>
<dbReference type="Pfam" id="PF21332">
    <property type="entry name" value="AmiR_N"/>
    <property type="match status" value="1"/>
</dbReference>
<dbReference type="Proteomes" id="UP000298179">
    <property type="component" value="Unassembled WGS sequence"/>
</dbReference>
<reference evidence="2 3" key="1">
    <citation type="submission" date="2019-03" db="EMBL/GenBank/DDBJ databases">
        <title>Jiella endophytica sp. nov., a novel endophytic bacterium isolated from root of Ficus microcarpa Linn. f.</title>
        <authorList>
            <person name="Tuo L."/>
        </authorList>
    </citation>
    <scope>NUCLEOTIDE SEQUENCE [LARGE SCALE GENOMIC DNA]</scope>
    <source>
        <strain evidence="2 3">CBS5Q-3</strain>
    </source>
</reference>
<dbReference type="InterPro" id="IPR049021">
    <property type="entry name" value="AmiR_N"/>
</dbReference>
<dbReference type="GO" id="GO:0003723">
    <property type="term" value="F:RNA binding"/>
    <property type="evidence" value="ECO:0007669"/>
    <property type="project" value="InterPro"/>
</dbReference>
<proteinExistence type="predicted"/>
<dbReference type="Gene3D" id="3.40.50.2300">
    <property type="match status" value="1"/>
</dbReference>
<dbReference type="PROSITE" id="PS50921">
    <property type="entry name" value="ANTAR"/>
    <property type="match status" value="1"/>
</dbReference>